<dbReference type="Proteomes" id="UP000694864">
    <property type="component" value="Chromosome 4"/>
</dbReference>
<proteinExistence type="predicted"/>
<feature type="compositionally biased region" description="Polar residues" evidence="1">
    <location>
        <begin position="676"/>
        <end position="690"/>
    </location>
</feature>
<reference evidence="4" key="1">
    <citation type="journal article" date="2014" name="Nat. Commun.">
        <title>The emerging biofuel crop Camelina sativa retains a highly undifferentiated hexaploid genome structure.</title>
        <authorList>
            <person name="Kagale S."/>
            <person name="Koh C."/>
            <person name="Nixon J."/>
            <person name="Bollina V."/>
            <person name="Clarke W.E."/>
            <person name="Tuteja R."/>
            <person name="Spillane C."/>
            <person name="Robinson S.J."/>
            <person name="Links M.G."/>
            <person name="Clarke C."/>
            <person name="Higgins E.E."/>
            <person name="Huebert T."/>
            <person name="Sharpe A.G."/>
            <person name="Parkin I.A."/>
        </authorList>
    </citation>
    <scope>NUCLEOTIDE SEQUENCE [LARGE SCALE GENOMIC DNA]</scope>
    <source>
        <strain evidence="4">cv. DH55</strain>
    </source>
</reference>
<dbReference type="PANTHER" id="PTHR31286">
    <property type="entry name" value="GLYCINE-RICH CELL WALL STRUCTURAL PROTEIN 1.8-LIKE"/>
    <property type="match status" value="1"/>
</dbReference>
<name>A0ABM0YNA8_CAMSA</name>
<evidence type="ECO:0000259" key="3">
    <source>
        <dbReference type="Pfam" id="PF14392"/>
    </source>
</evidence>
<keyword evidence="4" id="KW-1185">Reference proteome</keyword>
<organism evidence="4 5">
    <name type="scientific">Camelina sativa</name>
    <name type="common">False flax</name>
    <name type="synonym">Myagrum sativum</name>
    <dbReference type="NCBI Taxonomy" id="90675"/>
    <lineage>
        <taxon>Eukaryota</taxon>
        <taxon>Viridiplantae</taxon>
        <taxon>Streptophyta</taxon>
        <taxon>Embryophyta</taxon>
        <taxon>Tracheophyta</taxon>
        <taxon>Spermatophyta</taxon>
        <taxon>Magnoliopsida</taxon>
        <taxon>eudicotyledons</taxon>
        <taxon>Gunneridae</taxon>
        <taxon>Pentapetalae</taxon>
        <taxon>rosids</taxon>
        <taxon>malvids</taxon>
        <taxon>Brassicales</taxon>
        <taxon>Brassicaceae</taxon>
        <taxon>Camelineae</taxon>
        <taxon>Camelina</taxon>
    </lineage>
</organism>
<evidence type="ECO:0000313" key="4">
    <source>
        <dbReference type="Proteomes" id="UP000694864"/>
    </source>
</evidence>
<sequence length="732" mass="82448">MDLAMTNTETDESKEKHVGSTAAVERRKIGLSCALVTFGSRRWIGNLSSIWSGFTRDLRDLFLYGGDRVGSNLIGLIEDSIRYGWIEDLYRVGFIEVDSIRVDCECDRICFRIAWRLILLVIHCRDFHIMLIEAPPEYTIGRIHWYVNYGMRSILFPWFVRWVSRYDLVLVILECFVMFSEISISDRFCLSLDNGCFVQVVFIRELSLIGWFYNCWIILSSVGDLSDFLRELCLAVSCFSDLKEFWLCRWWSIMSQLALNKGKAPLVRTETVRIANSVLAQRIQQFSLTLIGRLMNPSVQQMESLVANLPKIWKLEDKVVGADLGQGLFQFNFEAEEELQAVLMNGPYHFDGWMLALVKWEPIISSTYPSAINFWVKVTGIPMHLWEEATLRAIGKKVGILREIDEETGSFCVTVNGFNPLLFKMVVPFEFGDEVIVSLEYEKLTGFCEHCSRLTHDVRECPELKKGAGEQVAEQQVDKRFVLKHHLQGKQGGFKSEGGWEKPRKHVKRALDFQGHEGMHGDGGAYGSRYQERFQGSTWGQKKQFTAVESSGSGGQRGSQMLSGELEGQVPSFNLNRKGMGPVWPKPLYKVKQGSAVKQNAVAKRSQEEEDAVGRGSTSQAVTVAPEETLTGLVKEGEETGFMEENDDLLEEGEYPEGDDAVIPDTELGKEDDTLTEQGTDSQSDMTGDSQGAGKKQKSQGRQDIPLRGKPADGSRQVKKGTVALPKPPAHT</sequence>
<dbReference type="GeneID" id="104780727"/>
<dbReference type="PANTHER" id="PTHR31286:SF163">
    <property type="entry name" value="ZINC KNUCKLE CX2CX4HX4C DOMAIN-CONTAINING PROTEIN"/>
    <property type="match status" value="1"/>
</dbReference>
<dbReference type="Pfam" id="PF14392">
    <property type="entry name" value="zf-CCHC_4"/>
    <property type="match status" value="1"/>
</dbReference>
<feature type="compositionally biased region" description="Acidic residues" evidence="1">
    <location>
        <begin position="639"/>
        <end position="662"/>
    </location>
</feature>
<gene>
    <name evidence="5" type="primary">LOC104780727</name>
</gene>
<evidence type="ECO:0000259" key="2">
    <source>
        <dbReference type="Pfam" id="PF14111"/>
    </source>
</evidence>
<dbReference type="InterPro" id="IPR025558">
    <property type="entry name" value="DUF4283"/>
</dbReference>
<evidence type="ECO:0000313" key="5">
    <source>
        <dbReference type="RefSeq" id="XP_010503549.2"/>
    </source>
</evidence>
<feature type="domain" description="DUF4283" evidence="2">
    <location>
        <begin position="284"/>
        <end position="363"/>
    </location>
</feature>
<feature type="region of interest" description="Disordered" evidence="1">
    <location>
        <begin position="594"/>
        <end position="732"/>
    </location>
</feature>
<dbReference type="Pfam" id="PF14111">
    <property type="entry name" value="DUF4283"/>
    <property type="match status" value="1"/>
</dbReference>
<evidence type="ECO:0000256" key="1">
    <source>
        <dbReference type="SAM" id="MobiDB-lite"/>
    </source>
</evidence>
<dbReference type="InterPro" id="IPR025836">
    <property type="entry name" value="Zn_knuckle_CX2CX4HX4C"/>
</dbReference>
<dbReference type="RefSeq" id="XP_010503549.2">
    <property type="nucleotide sequence ID" value="XM_010505247.2"/>
</dbReference>
<accession>A0ABM0YNA8</accession>
<dbReference type="InterPro" id="IPR040256">
    <property type="entry name" value="At4g02000-like"/>
</dbReference>
<reference evidence="5" key="2">
    <citation type="submission" date="2025-08" db="UniProtKB">
        <authorList>
            <consortium name="RefSeq"/>
        </authorList>
    </citation>
    <scope>IDENTIFICATION</scope>
    <source>
        <tissue evidence="5">Leaf</tissue>
    </source>
</reference>
<protein>
    <submittedName>
        <fullName evidence="5">Uncharacterized protein LOC104780727</fullName>
    </submittedName>
</protein>
<feature type="domain" description="Zinc knuckle CX2CX4HX4C" evidence="3">
    <location>
        <begin position="419"/>
        <end position="462"/>
    </location>
</feature>